<reference evidence="2" key="1">
    <citation type="submission" date="2019-12" db="EMBL/GenBank/DDBJ databases">
        <title>Epidemiological and comparative genomic analysis of Bacillus anthracis isolated from northern Vietnam.</title>
        <authorList>
            <person name="Hoang T.T.H."/>
            <person name="Dang D.A."/>
            <person name="Pham M.H."/>
            <person name="Luong M.H."/>
            <person name="Tran N.D."/>
            <person name="Nguyen T.H."/>
            <person name="Nguyen T.T."/>
            <person name="Inoue S."/>
            <person name="Morikawa S."/>
            <person name="Okutani A."/>
        </authorList>
    </citation>
    <scope>NUCLEOTIDE SEQUENCE</scope>
    <source>
        <strain evidence="2">HG</strain>
    </source>
</reference>
<protein>
    <submittedName>
        <fullName evidence="2">Uncharacterized protein</fullName>
    </submittedName>
</protein>
<name>A0A640M8G2_BACAN</name>
<reference evidence="2" key="2">
    <citation type="submission" date="2019-12" db="EMBL/GenBank/DDBJ databases">
        <authorList>
            <person name="Hoang T.H.H."/>
            <person name="Okutani A."/>
        </authorList>
    </citation>
    <scope>NUCLEOTIDE SEQUENCE</scope>
    <source>
        <strain evidence="2">HG</strain>
    </source>
</reference>
<organism evidence="2">
    <name type="scientific">Bacillus anthracis</name>
    <name type="common">anthrax bacterium</name>
    <dbReference type="NCBI Taxonomy" id="1392"/>
    <lineage>
        <taxon>Bacteria</taxon>
        <taxon>Bacillati</taxon>
        <taxon>Bacillota</taxon>
        <taxon>Bacilli</taxon>
        <taxon>Bacillales</taxon>
        <taxon>Bacillaceae</taxon>
        <taxon>Bacillus</taxon>
        <taxon>Bacillus cereus group</taxon>
    </lineage>
</organism>
<evidence type="ECO:0000256" key="1">
    <source>
        <dbReference type="SAM" id="Phobius"/>
    </source>
</evidence>
<comment type="caution">
    <text evidence="2">The sequence shown here is derived from an EMBL/GenBank/DDBJ whole genome shotgun (WGS) entry which is preliminary data.</text>
</comment>
<keyword evidence="1" id="KW-0812">Transmembrane</keyword>
<gene>
    <name evidence="2" type="ORF">HG1_57890</name>
</gene>
<feature type="transmembrane region" description="Helical" evidence="1">
    <location>
        <begin position="21"/>
        <end position="39"/>
    </location>
</feature>
<dbReference type="AlphaFoldDB" id="A0A640M8G2"/>
<keyword evidence="1" id="KW-1133">Transmembrane helix</keyword>
<accession>A0A640M8G2</accession>
<keyword evidence="1" id="KW-0472">Membrane</keyword>
<evidence type="ECO:0000313" key="2">
    <source>
        <dbReference type="EMBL" id="GEU10304.1"/>
    </source>
</evidence>
<dbReference type="EMBL" id="BLEV01000043">
    <property type="protein sequence ID" value="GEU10304.1"/>
    <property type="molecule type" value="Genomic_DNA"/>
</dbReference>
<proteinExistence type="predicted"/>
<sequence length="40" mass="4480">MDFLKLYTKEGHNSVQGLLKTLVHFVSVICFLSSIILVSV</sequence>